<dbReference type="EC" id="2.7.6.1" evidence="1"/>
<dbReference type="PANTHER" id="PTHR10210">
    <property type="entry name" value="RIBOSE-PHOSPHATE DIPHOSPHOKINASE FAMILY MEMBER"/>
    <property type="match status" value="1"/>
</dbReference>
<evidence type="ECO:0000256" key="1">
    <source>
        <dbReference type="ARBA" id="ARBA00013247"/>
    </source>
</evidence>
<proteinExistence type="predicted"/>
<dbReference type="SMART" id="SM01400">
    <property type="entry name" value="Pribosyltran_N"/>
    <property type="match status" value="1"/>
</dbReference>
<dbReference type="InterPro" id="IPR005946">
    <property type="entry name" value="Rib-P_diPkinase"/>
</dbReference>
<comment type="caution">
    <text evidence="8">The sequence shown here is derived from an EMBL/GenBank/DDBJ whole genome shotgun (WGS) entry which is preliminary data.</text>
</comment>
<accession>A0ABV7BT85</accession>
<keyword evidence="9" id="KW-1185">Reference proteome</keyword>
<organism evidence="8 9">
    <name type="scientific">Falsiroseomonas tokyonensis</name>
    <dbReference type="NCBI Taxonomy" id="430521"/>
    <lineage>
        <taxon>Bacteria</taxon>
        <taxon>Pseudomonadati</taxon>
        <taxon>Pseudomonadota</taxon>
        <taxon>Alphaproteobacteria</taxon>
        <taxon>Acetobacterales</taxon>
        <taxon>Roseomonadaceae</taxon>
        <taxon>Falsiroseomonas</taxon>
    </lineage>
</organism>
<reference evidence="9" key="1">
    <citation type="journal article" date="2019" name="Int. J. Syst. Evol. Microbiol.">
        <title>The Global Catalogue of Microorganisms (GCM) 10K type strain sequencing project: providing services to taxonomists for standard genome sequencing and annotation.</title>
        <authorList>
            <consortium name="The Broad Institute Genomics Platform"/>
            <consortium name="The Broad Institute Genome Sequencing Center for Infectious Disease"/>
            <person name="Wu L."/>
            <person name="Ma J."/>
        </authorList>
    </citation>
    <scope>NUCLEOTIDE SEQUENCE [LARGE SCALE GENOMIC DNA]</scope>
    <source>
        <strain evidence="9">CGMCC 1.16855</strain>
    </source>
</reference>
<keyword evidence="3" id="KW-0545">Nucleotide biosynthesis</keyword>
<evidence type="ECO:0000313" key="9">
    <source>
        <dbReference type="Proteomes" id="UP001595420"/>
    </source>
</evidence>
<dbReference type="InterPro" id="IPR029099">
    <property type="entry name" value="Pribosyltran_N"/>
</dbReference>
<evidence type="ECO:0000259" key="7">
    <source>
        <dbReference type="Pfam" id="PF13793"/>
    </source>
</evidence>
<dbReference type="Gene3D" id="3.40.50.2020">
    <property type="match status" value="1"/>
</dbReference>
<dbReference type="Proteomes" id="UP001595420">
    <property type="component" value="Unassembled WGS sequence"/>
</dbReference>
<dbReference type="RefSeq" id="WP_246602733.1">
    <property type="nucleotide sequence ID" value="NZ_JAFNJS010000003.1"/>
</dbReference>
<evidence type="ECO:0000256" key="4">
    <source>
        <dbReference type="ARBA" id="ARBA00022741"/>
    </source>
</evidence>
<evidence type="ECO:0000256" key="2">
    <source>
        <dbReference type="ARBA" id="ARBA00022679"/>
    </source>
</evidence>
<dbReference type="EMBL" id="JBHRSB010000003">
    <property type="protein sequence ID" value="MFC3000920.1"/>
    <property type="molecule type" value="Genomic_DNA"/>
</dbReference>
<sequence>MTTQPLLVPMETGDPLAARLAAALSAELGTLETRRFPDGETWLRHASRLTGRRVILLAALDRPDAKALPLLFAADAARELGAIEVGLVAPYLPYMRQDRRFRDGEAVTSTSFAAFLSRCAVMTSMAGHAPSVWGKMTMQIHAGRPYLAPFTGLALAHRFRLLMALCFVVLAIMLG</sequence>
<dbReference type="Pfam" id="PF13793">
    <property type="entry name" value="Pribosyltran_N"/>
    <property type="match status" value="1"/>
</dbReference>
<name>A0ABV7BT85_9PROT</name>
<keyword evidence="5" id="KW-0418">Kinase</keyword>
<keyword evidence="2" id="KW-0808">Transferase</keyword>
<keyword evidence="6" id="KW-0067">ATP-binding</keyword>
<feature type="domain" description="Ribose-phosphate pyrophosphokinase N-terminal" evidence="7">
    <location>
        <begin position="8"/>
        <end position="117"/>
    </location>
</feature>
<keyword evidence="4" id="KW-0547">Nucleotide-binding</keyword>
<evidence type="ECO:0000256" key="5">
    <source>
        <dbReference type="ARBA" id="ARBA00022777"/>
    </source>
</evidence>
<evidence type="ECO:0000256" key="3">
    <source>
        <dbReference type="ARBA" id="ARBA00022727"/>
    </source>
</evidence>
<gene>
    <name evidence="8" type="ORF">ACFOD3_13530</name>
</gene>
<dbReference type="PANTHER" id="PTHR10210:SF32">
    <property type="entry name" value="RIBOSE-PHOSPHATE PYROPHOSPHOKINASE 2"/>
    <property type="match status" value="1"/>
</dbReference>
<protein>
    <recommendedName>
        <fullName evidence="1">ribose-phosphate diphosphokinase</fullName>
        <ecNumber evidence="1">2.7.6.1</ecNumber>
    </recommendedName>
</protein>
<dbReference type="SUPFAM" id="SSF53271">
    <property type="entry name" value="PRTase-like"/>
    <property type="match status" value="1"/>
</dbReference>
<dbReference type="InterPro" id="IPR029057">
    <property type="entry name" value="PRTase-like"/>
</dbReference>
<evidence type="ECO:0000313" key="8">
    <source>
        <dbReference type="EMBL" id="MFC3000920.1"/>
    </source>
</evidence>
<evidence type="ECO:0000256" key="6">
    <source>
        <dbReference type="ARBA" id="ARBA00022840"/>
    </source>
</evidence>